<gene>
    <name evidence="1" type="ORF">CE91St55_57210</name>
</gene>
<dbReference type="InterPro" id="IPR027417">
    <property type="entry name" value="P-loop_NTPase"/>
</dbReference>
<proteinExistence type="predicted"/>
<reference evidence="1" key="1">
    <citation type="submission" date="2022-01" db="EMBL/GenBank/DDBJ databases">
        <title>Novel bile acid biosynthetic pathways are enriched in the microbiome of centenarians.</title>
        <authorList>
            <person name="Sato Y."/>
            <person name="Atarashi K."/>
            <person name="Plichta R.D."/>
            <person name="Arai Y."/>
            <person name="Sasajima S."/>
            <person name="Kearney M.S."/>
            <person name="Suda W."/>
            <person name="Takeshita K."/>
            <person name="Sasaki T."/>
            <person name="Okamoto S."/>
            <person name="Skelly N.A."/>
            <person name="Okamura Y."/>
            <person name="Vlamakis H."/>
            <person name="Li Y."/>
            <person name="Tanoue T."/>
            <person name="Takei H."/>
            <person name="Nittono H."/>
            <person name="Narushima S."/>
            <person name="Irie J."/>
            <person name="Itoh H."/>
            <person name="Moriya K."/>
            <person name="Sugiura Y."/>
            <person name="Suematsu M."/>
            <person name="Moritoki N."/>
            <person name="Shibata S."/>
            <person name="Littman R.D."/>
            <person name="Fischbach A.M."/>
            <person name="Uwamino Y."/>
            <person name="Inoue T."/>
            <person name="Honda A."/>
            <person name="Hattori M."/>
            <person name="Murai T."/>
            <person name="Xavier J.R."/>
            <person name="Hirose N."/>
            <person name="Honda K."/>
        </authorList>
    </citation>
    <scope>NUCLEOTIDE SEQUENCE</scope>
    <source>
        <strain evidence="1">CE91-St55</strain>
    </source>
</reference>
<dbReference type="EMBL" id="BQNJ01000002">
    <property type="protein sequence ID" value="GKH03740.1"/>
    <property type="molecule type" value="Genomic_DNA"/>
</dbReference>
<accession>A0AA37JLG0</accession>
<dbReference type="SUPFAM" id="SSF52540">
    <property type="entry name" value="P-loop containing nucleoside triphosphate hydrolases"/>
    <property type="match status" value="1"/>
</dbReference>
<name>A0AA37JLG0_9FIRM</name>
<evidence type="ECO:0000313" key="2">
    <source>
        <dbReference type="Proteomes" id="UP001055091"/>
    </source>
</evidence>
<comment type="caution">
    <text evidence="1">The sequence shown here is derived from an EMBL/GenBank/DDBJ whole genome shotgun (WGS) entry which is preliminary data.</text>
</comment>
<sequence>MDMILETADLCKSFKNQIAVNNISLHIKRNSVYGLLGPNGACENLKARTLALCLPAFRIDEVLEMVQLQNTGKKKTRLGNTRDCVRQSRSFL</sequence>
<dbReference type="Proteomes" id="UP001055091">
    <property type="component" value="Unassembled WGS sequence"/>
</dbReference>
<evidence type="ECO:0000313" key="1">
    <source>
        <dbReference type="EMBL" id="GKH03740.1"/>
    </source>
</evidence>
<dbReference type="Gene3D" id="3.40.50.300">
    <property type="entry name" value="P-loop containing nucleotide triphosphate hydrolases"/>
    <property type="match status" value="1"/>
</dbReference>
<protein>
    <submittedName>
        <fullName evidence="1">Uncharacterized protein</fullName>
    </submittedName>
</protein>
<dbReference type="AlphaFoldDB" id="A0AA37JLG0"/>
<organism evidence="1 2">
    <name type="scientific">Hungatella hathewayi</name>
    <dbReference type="NCBI Taxonomy" id="154046"/>
    <lineage>
        <taxon>Bacteria</taxon>
        <taxon>Bacillati</taxon>
        <taxon>Bacillota</taxon>
        <taxon>Clostridia</taxon>
        <taxon>Lachnospirales</taxon>
        <taxon>Lachnospiraceae</taxon>
        <taxon>Hungatella</taxon>
    </lineage>
</organism>